<comment type="caution">
    <text evidence="13">The sequence shown here is derived from an EMBL/GenBank/DDBJ whole genome shotgun (WGS) entry which is preliminary data.</text>
</comment>
<keyword evidence="4" id="KW-1134">Transmembrane beta strand</keyword>
<dbReference type="Pfam" id="PF13609">
    <property type="entry name" value="Porin_4"/>
    <property type="match status" value="1"/>
</dbReference>
<dbReference type="Gene3D" id="2.40.160.10">
    <property type="entry name" value="Porin"/>
    <property type="match status" value="1"/>
</dbReference>
<evidence type="ECO:0000313" key="13">
    <source>
        <dbReference type="EMBL" id="RUL61459.1"/>
    </source>
</evidence>
<feature type="domain" description="Porin" evidence="12">
    <location>
        <begin position="31"/>
        <end position="507"/>
    </location>
</feature>
<dbReference type="Proteomes" id="UP000267077">
    <property type="component" value="Unassembled WGS sequence"/>
</dbReference>
<keyword evidence="5" id="KW-0812">Transmembrane</keyword>
<keyword evidence="14" id="KW-1185">Reference proteome</keyword>
<evidence type="ECO:0000256" key="1">
    <source>
        <dbReference type="ARBA" id="ARBA00004571"/>
    </source>
</evidence>
<feature type="chain" id="PRO_5019410357" evidence="11">
    <location>
        <begin position="38"/>
        <end position="537"/>
    </location>
</feature>
<dbReference type="GO" id="GO:0009279">
    <property type="term" value="C:cell outer membrane"/>
    <property type="evidence" value="ECO:0007669"/>
    <property type="project" value="UniProtKB-SubCell"/>
</dbReference>
<sequence>MVIAFRHAITGELHMLKKWIVASLAVALMIASITAQADTASPADPQAAQPAPAAPSTPAACSSTQEFFATDCPLTWHGITLYGAYDVGFGWVSHGMPTNGHNYEGESLVNRNGNRSRYLIEPNNLQQTGVGIRAKEKIVEGWTVVFNASTGFNPQSFEMANLAATNTVNNGRARQNYSFAGDGARAGQAFNDEIYGGISSTDFGTLTFGRQRALGTDVMLQYDPAGGAYAFSFIGYNGLMAGGGDTQDTRWDNAVKYRLTYGPFHVGAMYKFTDGQGGCYSASSTWTAATCTQEGTHNQAYGLDVGGTYNKFSADFVYQHVDQAISVVNPLLGPESLTQPYQSTLNSINTNPITGANVISPANTEYGIVTNNSAIMGTAKYTWDAFKFFVGYEHIRQMNPNNPLGVGATAQGGYRLSGVEDNNLDSPKIVQVWWTGVKYALGSKTDITVSYYHELQNDFRIPTTCSVAAGFRSSCGGTLNEVSLYVDHHFTKRFDAYAGVAYSDVSGGLAIAIPHGPGVPYYHDNNLAPTIGARFIF</sequence>
<dbReference type="CDD" id="cd00342">
    <property type="entry name" value="gram_neg_porins"/>
    <property type="match status" value="1"/>
</dbReference>
<evidence type="ECO:0000256" key="3">
    <source>
        <dbReference type="ARBA" id="ARBA00022448"/>
    </source>
</evidence>
<dbReference type="PANTHER" id="PTHR34501">
    <property type="entry name" value="PROTEIN YDDL-RELATED"/>
    <property type="match status" value="1"/>
</dbReference>
<keyword evidence="3" id="KW-0813">Transport</keyword>
<keyword evidence="7" id="KW-0406">Ion transport</keyword>
<keyword evidence="10" id="KW-0998">Cell outer membrane</keyword>
<dbReference type="PANTHER" id="PTHR34501:SF9">
    <property type="entry name" value="MAJOR OUTER MEMBRANE PROTEIN P.IA"/>
    <property type="match status" value="1"/>
</dbReference>
<accession>A0A432LP84</accession>
<evidence type="ECO:0000256" key="2">
    <source>
        <dbReference type="ARBA" id="ARBA00011233"/>
    </source>
</evidence>
<name>A0A432LP84_9GAMM</name>
<reference evidence="13 14" key="1">
    <citation type="submission" date="2018-12" db="EMBL/GenBank/DDBJ databases">
        <title>Dyella dinghuensis sp. nov. DHOA06 and Dyella choica sp. nov. 4M-K27, isolated from forest soil.</title>
        <authorList>
            <person name="Qiu L.-H."/>
            <person name="Gao Z.-H."/>
        </authorList>
    </citation>
    <scope>NUCLEOTIDE SEQUENCE [LARGE SCALE GENOMIC DNA]</scope>
    <source>
        <strain evidence="13 14">DHOA06</strain>
    </source>
</reference>
<evidence type="ECO:0000256" key="6">
    <source>
        <dbReference type="ARBA" id="ARBA00022729"/>
    </source>
</evidence>
<comment type="subcellular location">
    <subcellularLocation>
        <location evidence="1">Cell outer membrane</location>
        <topology evidence="1">Multi-pass membrane protein</topology>
    </subcellularLocation>
</comment>
<evidence type="ECO:0000256" key="9">
    <source>
        <dbReference type="ARBA" id="ARBA00023136"/>
    </source>
</evidence>
<evidence type="ECO:0000256" key="5">
    <source>
        <dbReference type="ARBA" id="ARBA00022692"/>
    </source>
</evidence>
<evidence type="ECO:0000256" key="4">
    <source>
        <dbReference type="ARBA" id="ARBA00022452"/>
    </source>
</evidence>
<evidence type="ECO:0000256" key="11">
    <source>
        <dbReference type="SAM" id="SignalP"/>
    </source>
</evidence>
<feature type="signal peptide" evidence="11">
    <location>
        <begin position="1"/>
        <end position="37"/>
    </location>
</feature>
<dbReference type="InterPro" id="IPR033900">
    <property type="entry name" value="Gram_neg_porin_domain"/>
</dbReference>
<evidence type="ECO:0000256" key="10">
    <source>
        <dbReference type="ARBA" id="ARBA00023237"/>
    </source>
</evidence>
<keyword evidence="9" id="KW-0472">Membrane</keyword>
<gene>
    <name evidence="13" type="ORF">EKH79_17645</name>
</gene>
<organism evidence="13 14">
    <name type="scientific">Dyella dinghuensis</name>
    <dbReference type="NCBI Taxonomy" id="1920169"/>
    <lineage>
        <taxon>Bacteria</taxon>
        <taxon>Pseudomonadati</taxon>
        <taxon>Pseudomonadota</taxon>
        <taxon>Gammaproteobacteria</taxon>
        <taxon>Lysobacterales</taxon>
        <taxon>Rhodanobacteraceae</taxon>
        <taxon>Dyella</taxon>
    </lineage>
</organism>
<dbReference type="GO" id="GO:0015288">
    <property type="term" value="F:porin activity"/>
    <property type="evidence" value="ECO:0007669"/>
    <property type="project" value="UniProtKB-KW"/>
</dbReference>
<evidence type="ECO:0000313" key="14">
    <source>
        <dbReference type="Proteomes" id="UP000267077"/>
    </source>
</evidence>
<evidence type="ECO:0000259" key="12">
    <source>
        <dbReference type="Pfam" id="PF13609"/>
    </source>
</evidence>
<comment type="subunit">
    <text evidence="2">Homotrimer.</text>
</comment>
<dbReference type="GO" id="GO:0046930">
    <property type="term" value="C:pore complex"/>
    <property type="evidence" value="ECO:0007669"/>
    <property type="project" value="UniProtKB-KW"/>
</dbReference>
<protein>
    <submittedName>
        <fullName evidence="13">Porin</fullName>
    </submittedName>
</protein>
<proteinExistence type="predicted"/>
<dbReference type="EMBL" id="RYZR01000008">
    <property type="protein sequence ID" value="RUL61459.1"/>
    <property type="molecule type" value="Genomic_DNA"/>
</dbReference>
<evidence type="ECO:0000256" key="8">
    <source>
        <dbReference type="ARBA" id="ARBA00023114"/>
    </source>
</evidence>
<dbReference type="InterPro" id="IPR023614">
    <property type="entry name" value="Porin_dom_sf"/>
</dbReference>
<keyword evidence="6 11" id="KW-0732">Signal</keyword>
<dbReference type="SUPFAM" id="SSF56935">
    <property type="entry name" value="Porins"/>
    <property type="match status" value="1"/>
</dbReference>
<dbReference type="InterPro" id="IPR050298">
    <property type="entry name" value="Gram-neg_bact_OMP"/>
</dbReference>
<keyword evidence="8" id="KW-0626">Porin</keyword>
<evidence type="ECO:0000256" key="7">
    <source>
        <dbReference type="ARBA" id="ARBA00023065"/>
    </source>
</evidence>
<dbReference type="AlphaFoldDB" id="A0A432LP84"/>
<dbReference type="GO" id="GO:0006811">
    <property type="term" value="P:monoatomic ion transport"/>
    <property type="evidence" value="ECO:0007669"/>
    <property type="project" value="UniProtKB-KW"/>
</dbReference>